<proteinExistence type="predicted"/>
<accession>A0A7R9AZL7</accession>
<reference evidence="1" key="1">
    <citation type="submission" date="2020-11" db="EMBL/GenBank/DDBJ databases">
        <authorList>
            <person name="Tran Van P."/>
        </authorList>
    </citation>
    <scope>NUCLEOTIDE SEQUENCE</scope>
</reference>
<dbReference type="AlphaFoldDB" id="A0A7R9AZL7"/>
<dbReference type="SUPFAM" id="SSF158702">
    <property type="entry name" value="Sec63 N-terminal domain-like"/>
    <property type="match status" value="1"/>
</dbReference>
<gene>
    <name evidence="1" type="ORF">TSIB3V08_LOCUS7646</name>
</gene>
<protein>
    <submittedName>
        <fullName evidence="1">Uncharacterized protein</fullName>
    </submittedName>
</protein>
<sequence>MVLICQRNKLLNTLLQTLRFQQSMAAEVWGNDSFSELPQLAPSHISVLRKRDKCPITCLTDMVEHFVGNLSELTSVLGPCLSNEQIGEVYAKLCALPQMKIALRLRLGNKRGFWLGKNPLVMSPLGRYTLEVSYWSSHSWTLIVSGTDELLVFRTLNPGALRKKIYLTAPKVPGIATITVQLLAKQHVGLDRLFTFKLNVLPN</sequence>
<dbReference type="EMBL" id="OC003674">
    <property type="protein sequence ID" value="CAD7263571.1"/>
    <property type="molecule type" value="Genomic_DNA"/>
</dbReference>
<evidence type="ECO:0000313" key="1">
    <source>
        <dbReference type="EMBL" id="CAD7263571.1"/>
    </source>
</evidence>
<organism evidence="1">
    <name type="scientific">Timema shepardi</name>
    <name type="common">Walking stick</name>
    <dbReference type="NCBI Taxonomy" id="629360"/>
    <lineage>
        <taxon>Eukaryota</taxon>
        <taxon>Metazoa</taxon>
        <taxon>Ecdysozoa</taxon>
        <taxon>Arthropoda</taxon>
        <taxon>Hexapoda</taxon>
        <taxon>Insecta</taxon>
        <taxon>Pterygota</taxon>
        <taxon>Neoptera</taxon>
        <taxon>Polyneoptera</taxon>
        <taxon>Phasmatodea</taxon>
        <taxon>Timematodea</taxon>
        <taxon>Timematoidea</taxon>
        <taxon>Timematidae</taxon>
        <taxon>Timema</taxon>
    </lineage>
</organism>
<name>A0A7R9AZL7_TIMSH</name>